<dbReference type="SUPFAM" id="SSF54665">
    <property type="entry name" value="CO dehydrogenase molybdoprotein N-domain-like"/>
    <property type="match status" value="1"/>
</dbReference>
<dbReference type="Gene3D" id="3.30.365.10">
    <property type="entry name" value="Aldehyde oxidase/xanthine dehydrogenase, molybdopterin binding domain"/>
    <property type="match status" value="4"/>
</dbReference>
<dbReference type="PANTHER" id="PTHR11908">
    <property type="entry name" value="XANTHINE DEHYDROGENASE"/>
    <property type="match status" value="1"/>
</dbReference>
<dbReference type="Pfam" id="PF01315">
    <property type="entry name" value="Ald_Xan_dh_C"/>
    <property type="match status" value="1"/>
</dbReference>
<sequence length="808" mass="86132">MSATLDAAAPVKLVGQPLKRREDPRLITGAGAFLDDVRLPGLCHLGVVRSPYGHARILGIDTTRAAAMPGVLGVFTGDDFLDLNPLPCAWQAGKVQNNVNTPRVLAVGEVHHVGDPVAVVVAETPSQAVDAAEAIDVEYEELPVVVDARRATEPGAPQLHENAPNNVVLRWSCGKEAAEVDAALAAAEVRIDQPIVNQRLLPTPMDTRGSIGRYDPGTGEYTLWATSQAPHVMRLLIAAFVMGVPEQNIRVIAPDVGGGFGQKIFLYFDMPLVLALSKKLGGRPVKFYEDRSENYLSATHGRDHLTDVAIGATRDGQITALKVDTHANLGGYLSTIAPGIPTTLYARMIAGCYKIPNIRVDVTGVYTNTAMVDAYRGAGRPEAAFVIERVCDLVADATGLDPAEVRRRNFIQPSDFPYDTGIGMLPYDSGNYEPTLDRALELVGYDDLKAEQAARRARGDRKLLGIGLSSYVEVCGVAPSKWIGLPGEGWGAGLWESANVKVHLTGKVVVTTGTLPHGQGHETTFAQLVADELGVPYDDIQVRHSDTLGTPFGFGSYGSRSLSVGGTAIYKSVAKVREKAKRLAAHMLEAAPEDIVWEDGKAHVRGAPASLKTLGEIALQASVAYDLPEGMEPYLDETTYYDPPNCTFPFGTHVCVVEIDRETGAVEPVRYVAVDDVGNVVNPLIVDGQIHGGIAQGLAQALYEAAVYSDDGELVTGTLNDYAIPKASMVPTYELDRTVTPSPTNPMGVKGAGEAGTIASTPAVANAVIDAVSHLGVRHLDMPLTPERVWRAMRDAERSDPGVAAAAD</sequence>
<evidence type="ECO:0000313" key="4">
    <source>
        <dbReference type="EMBL" id="CAA9535107.1"/>
    </source>
</evidence>
<dbReference type="Pfam" id="PF02738">
    <property type="entry name" value="MoCoBD_1"/>
    <property type="match status" value="1"/>
</dbReference>
<dbReference type="EC" id="1.2.5.3" evidence="4"/>
<name>A0A6J4U075_9BACT</name>
<proteinExistence type="predicted"/>
<dbReference type="AlphaFoldDB" id="A0A6J4U075"/>
<dbReference type="InterPro" id="IPR036856">
    <property type="entry name" value="Ald_Oxase/Xan_DH_a/b_sf"/>
</dbReference>
<gene>
    <name evidence="4" type="ORF">AVDCRST_MAG49-366</name>
</gene>
<dbReference type="InterPro" id="IPR016208">
    <property type="entry name" value="Ald_Oxase/xanthine_DH-like"/>
</dbReference>
<evidence type="ECO:0000259" key="3">
    <source>
        <dbReference type="SMART" id="SM01008"/>
    </source>
</evidence>
<dbReference type="SUPFAM" id="SSF56003">
    <property type="entry name" value="Molybdenum cofactor-binding domain"/>
    <property type="match status" value="1"/>
</dbReference>
<dbReference type="GO" id="GO:0008805">
    <property type="term" value="F:carbon-monoxide oxygenase activity"/>
    <property type="evidence" value="ECO:0007669"/>
    <property type="project" value="UniProtKB-EC"/>
</dbReference>
<dbReference type="GO" id="GO:0005506">
    <property type="term" value="F:iron ion binding"/>
    <property type="evidence" value="ECO:0007669"/>
    <property type="project" value="InterPro"/>
</dbReference>
<dbReference type="InterPro" id="IPR008274">
    <property type="entry name" value="AldOxase/xan_DH_MoCoBD1"/>
</dbReference>
<keyword evidence="2 4" id="KW-0560">Oxidoreductase</keyword>
<dbReference type="InterPro" id="IPR000674">
    <property type="entry name" value="Ald_Oxase/Xan_DH_a/b"/>
</dbReference>
<dbReference type="SMART" id="SM01008">
    <property type="entry name" value="Ald_Xan_dh_C"/>
    <property type="match status" value="1"/>
</dbReference>
<feature type="domain" description="Aldehyde oxidase/xanthine dehydrogenase a/b hammerhead" evidence="3">
    <location>
        <begin position="28"/>
        <end position="143"/>
    </location>
</feature>
<keyword evidence="1" id="KW-0500">Molybdenum</keyword>
<organism evidence="4">
    <name type="scientific">uncultured Thermomicrobiales bacterium</name>
    <dbReference type="NCBI Taxonomy" id="1645740"/>
    <lineage>
        <taxon>Bacteria</taxon>
        <taxon>Pseudomonadati</taxon>
        <taxon>Thermomicrobiota</taxon>
        <taxon>Thermomicrobia</taxon>
        <taxon>Thermomicrobiales</taxon>
        <taxon>environmental samples</taxon>
    </lineage>
</organism>
<dbReference type="EMBL" id="CADCWG010000014">
    <property type="protein sequence ID" value="CAA9535107.1"/>
    <property type="molecule type" value="Genomic_DNA"/>
</dbReference>
<evidence type="ECO:0000256" key="2">
    <source>
        <dbReference type="ARBA" id="ARBA00023002"/>
    </source>
</evidence>
<dbReference type="Pfam" id="PF20256">
    <property type="entry name" value="MoCoBD_2"/>
    <property type="match status" value="1"/>
</dbReference>
<dbReference type="Gene3D" id="3.90.1170.50">
    <property type="entry name" value="Aldehyde oxidase/xanthine dehydrogenase, a/b hammerhead"/>
    <property type="match status" value="1"/>
</dbReference>
<protein>
    <submittedName>
        <fullName evidence="4">Aerobic carbon monoxide dehydrogenase (Quinone), large chain</fullName>
        <ecNumber evidence="4">1.2.5.3</ecNumber>
    </submittedName>
</protein>
<dbReference type="PANTHER" id="PTHR11908:SF132">
    <property type="entry name" value="ALDEHYDE OXIDASE 1-RELATED"/>
    <property type="match status" value="1"/>
</dbReference>
<dbReference type="InterPro" id="IPR046867">
    <property type="entry name" value="AldOxase/xan_DH_MoCoBD2"/>
</dbReference>
<reference evidence="4" key="1">
    <citation type="submission" date="2020-02" db="EMBL/GenBank/DDBJ databases">
        <authorList>
            <person name="Meier V. D."/>
        </authorList>
    </citation>
    <scope>NUCLEOTIDE SEQUENCE</scope>
    <source>
        <strain evidence="4">AVDCRST_MAG49</strain>
    </source>
</reference>
<dbReference type="InterPro" id="IPR037165">
    <property type="entry name" value="AldOxase/xan_DH_Mopterin-bd_sf"/>
</dbReference>
<accession>A0A6J4U075</accession>
<evidence type="ECO:0000256" key="1">
    <source>
        <dbReference type="ARBA" id="ARBA00022505"/>
    </source>
</evidence>